<dbReference type="Proteomes" id="UP000186917">
    <property type="component" value="Unassembled WGS sequence"/>
</dbReference>
<protein>
    <submittedName>
        <fullName evidence="4">Aldose 1-epimerase</fullName>
    </submittedName>
</protein>
<dbReference type="GO" id="GO:0006006">
    <property type="term" value="P:glucose metabolic process"/>
    <property type="evidence" value="ECO:0007669"/>
    <property type="project" value="TreeGrafter"/>
</dbReference>
<keyword evidence="3" id="KW-0106">Calcium</keyword>
<accession>A0A1N7L519</accession>
<evidence type="ECO:0000313" key="5">
    <source>
        <dbReference type="Proteomes" id="UP000186917"/>
    </source>
</evidence>
<comment type="subunit">
    <text evidence="2">Monomer.</text>
</comment>
<dbReference type="Gene3D" id="2.70.98.10">
    <property type="match status" value="1"/>
</dbReference>
<evidence type="ECO:0000256" key="1">
    <source>
        <dbReference type="ARBA" id="ARBA00001913"/>
    </source>
</evidence>
<dbReference type="GO" id="GO:0033499">
    <property type="term" value="P:galactose catabolic process via UDP-galactose, Leloir pathway"/>
    <property type="evidence" value="ECO:0007669"/>
    <property type="project" value="TreeGrafter"/>
</dbReference>
<dbReference type="RefSeq" id="WP_076377314.1">
    <property type="nucleotide sequence ID" value="NZ_AP017422.1"/>
</dbReference>
<keyword evidence="5" id="KW-1185">Reference proteome</keyword>
<evidence type="ECO:0000313" key="4">
    <source>
        <dbReference type="EMBL" id="SIS68866.1"/>
    </source>
</evidence>
<dbReference type="InterPro" id="IPR011013">
    <property type="entry name" value="Gal_mutarotase_sf_dom"/>
</dbReference>
<dbReference type="GO" id="GO:0030246">
    <property type="term" value="F:carbohydrate binding"/>
    <property type="evidence" value="ECO:0007669"/>
    <property type="project" value="InterPro"/>
</dbReference>
<dbReference type="Pfam" id="PF01263">
    <property type="entry name" value="Aldose_epim"/>
    <property type="match status" value="1"/>
</dbReference>
<sequence length="315" mass="34828">MAFEIHVTGIGKEQAIVLQDTSTGTYAEIYSTGALLNQFALPLHGTPFNVVDGFDSPATVAEKITDGFKSAKLSPFTCRLNKGQYSFQEQVYTIQKHYIPPHAIHGIIYDAVYNITDSGANEQAAYVKLEYQYTGADAGYPFAYDVTVLWQLEKNSHLTVTTTVSHNNDFAIPMADGWHPYFKLDVPVDQCSLQFDSNTQVEFDDTLIPTGKLVADNRFEAAPASLQGVFLDNCFAITAGNARPVCTYSSEQLKLTIAPAASYPYLQIYTPPHRESIAIENLSAPPDAFNNKMSLLLAEKNTPYQFSTTYIIETI</sequence>
<dbReference type="GO" id="GO:0004034">
    <property type="term" value="F:aldose 1-epimerase activity"/>
    <property type="evidence" value="ECO:0007669"/>
    <property type="project" value="TreeGrafter"/>
</dbReference>
<organism evidence="4 5">
    <name type="scientific">Filimonas lacunae</name>
    <dbReference type="NCBI Taxonomy" id="477680"/>
    <lineage>
        <taxon>Bacteria</taxon>
        <taxon>Pseudomonadati</taxon>
        <taxon>Bacteroidota</taxon>
        <taxon>Chitinophagia</taxon>
        <taxon>Chitinophagales</taxon>
        <taxon>Chitinophagaceae</taxon>
        <taxon>Filimonas</taxon>
    </lineage>
</organism>
<name>A0A1N7L519_9BACT</name>
<dbReference type="STRING" id="477680.SAMN05421788_101643"/>
<dbReference type="AlphaFoldDB" id="A0A1N7L519"/>
<comment type="cofactor">
    <cofactor evidence="1">
        <name>Ca(2+)</name>
        <dbReference type="ChEBI" id="CHEBI:29108"/>
    </cofactor>
</comment>
<proteinExistence type="predicted"/>
<dbReference type="PANTHER" id="PTHR10091:SF0">
    <property type="entry name" value="GALACTOSE MUTAROTASE"/>
    <property type="match status" value="1"/>
</dbReference>
<evidence type="ECO:0000256" key="2">
    <source>
        <dbReference type="ARBA" id="ARBA00011245"/>
    </source>
</evidence>
<dbReference type="InterPro" id="IPR014718">
    <property type="entry name" value="GH-type_carb-bd"/>
</dbReference>
<reference evidence="5" key="1">
    <citation type="submission" date="2017-01" db="EMBL/GenBank/DDBJ databases">
        <authorList>
            <person name="Varghese N."/>
            <person name="Submissions S."/>
        </authorList>
    </citation>
    <scope>NUCLEOTIDE SEQUENCE [LARGE SCALE GENOMIC DNA]</scope>
    <source>
        <strain evidence="5">DSM 21054</strain>
    </source>
</reference>
<dbReference type="PANTHER" id="PTHR10091">
    <property type="entry name" value="ALDOSE-1-EPIMERASE"/>
    <property type="match status" value="1"/>
</dbReference>
<dbReference type="EMBL" id="FTOR01000001">
    <property type="protein sequence ID" value="SIS68866.1"/>
    <property type="molecule type" value="Genomic_DNA"/>
</dbReference>
<dbReference type="InterPro" id="IPR008183">
    <property type="entry name" value="Aldose_1/G6P_1-epimerase"/>
</dbReference>
<dbReference type="SUPFAM" id="SSF74650">
    <property type="entry name" value="Galactose mutarotase-like"/>
    <property type="match status" value="1"/>
</dbReference>
<evidence type="ECO:0000256" key="3">
    <source>
        <dbReference type="ARBA" id="ARBA00022837"/>
    </source>
</evidence>
<gene>
    <name evidence="4" type="ORF">SAMN05421788_101643</name>
</gene>
<dbReference type="CDD" id="cd01081">
    <property type="entry name" value="Aldose_epim"/>
    <property type="match status" value="1"/>
</dbReference>